<evidence type="ECO:0000256" key="4">
    <source>
        <dbReference type="ARBA" id="ARBA00023136"/>
    </source>
</evidence>
<dbReference type="GO" id="GO:0015707">
    <property type="term" value="P:nitrite transport"/>
    <property type="evidence" value="ECO:0007669"/>
    <property type="project" value="TreeGrafter"/>
</dbReference>
<keyword evidence="4 6" id="KW-0472">Membrane</keyword>
<evidence type="ECO:0000256" key="1">
    <source>
        <dbReference type="ARBA" id="ARBA00004141"/>
    </source>
</evidence>
<keyword evidence="3 6" id="KW-1133">Transmembrane helix</keyword>
<evidence type="ECO:0000256" key="5">
    <source>
        <dbReference type="ARBA" id="ARBA00049660"/>
    </source>
</evidence>
<feature type="transmembrane region" description="Helical" evidence="6">
    <location>
        <begin position="131"/>
        <end position="154"/>
    </location>
</feature>
<dbReference type="PANTHER" id="PTHR30520:SF6">
    <property type="entry name" value="FORMATE_NITRATE FAMILY TRANSPORTER (EUROFUNG)"/>
    <property type="match status" value="1"/>
</dbReference>
<protein>
    <submittedName>
        <fullName evidence="7">Putative formate transporter 1</fullName>
    </submittedName>
</protein>
<evidence type="ECO:0000256" key="3">
    <source>
        <dbReference type="ARBA" id="ARBA00022989"/>
    </source>
</evidence>
<dbReference type="STRING" id="2138.SMSRO_v1c06550"/>
<dbReference type="Gene3D" id="1.20.1080.10">
    <property type="entry name" value="Glycerol uptake facilitator protein"/>
    <property type="match status" value="1"/>
</dbReference>
<organism evidence="7 8">
    <name type="scientific">Spiroplasma poulsonii</name>
    <dbReference type="NCBI Taxonomy" id="2138"/>
    <lineage>
        <taxon>Bacteria</taxon>
        <taxon>Bacillati</taxon>
        <taxon>Mycoplasmatota</taxon>
        <taxon>Mollicutes</taxon>
        <taxon>Entomoplasmatales</taxon>
        <taxon>Spiroplasmataceae</taxon>
        <taxon>Spiroplasma</taxon>
    </lineage>
</organism>
<evidence type="ECO:0000256" key="6">
    <source>
        <dbReference type="SAM" id="Phobius"/>
    </source>
</evidence>
<evidence type="ECO:0000313" key="8">
    <source>
        <dbReference type="Proteomes" id="UP000031565"/>
    </source>
</evidence>
<dbReference type="GO" id="GO:0015513">
    <property type="term" value="F:high-affinity secondary active nitrite transmembrane transporter activity"/>
    <property type="evidence" value="ECO:0007669"/>
    <property type="project" value="TreeGrafter"/>
</dbReference>
<feature type="transmembrane region" description="Helical" evidence="6">
    <location>
        <begin position="55"/>
        <end position="76"/>
    </location>
</feature>
<reference evidence="7 8" key="1">
    <citation type="journal article" date="2015" name="MBio">
        <title>Genome sequence of the Drosophila melanogaster male-killing Spiroplasma strain MSRO endosymbiont.</title>
        <authorList>
            <person name="Paredes J.C."/>
            <person name="Herren J.K."/>
            <person name="Schupfer F."/>
            <person name="Marin R."/>
            <person name="Claverol S."/>
            <person name="Kuo C.H."/>
            <person name="Lemaitre B."/>
            <person name="Beven L."/>
        </authorList>
    </citation>
    <scope>NUCLEOTIDE SEQUENCE [LARGE SCALE GENOMIC DNA]</scope>
    <source>
        <strain evidence="7 8">MSRO</strain>
    </source>
</reference>
<keyword evidence="8" id="KW-1185">Reference proteome</keyword>
<name>A0A2P6FBP7_9MOLU</name>
<dbReference type="Proteomes" id="UP000031565">
    <property type="component" value="Unassembled WGS sequence"/>
</dbReference>
<accession>A0A2P6FBP7</accession>
<comment type="caution">
    <text evidence="7">The sequence shown here is derived from an EMBL/GenBank/DDBJ whole genome shotgun (WGS) entry which is preliminary data.</text>
</comment>
<dbReference type="GO" id="GO:0005886">
    <property type="term" value="C:plasma membrane"/>
    <property type="evidence" value="ECO:0007669"/>
    <property type="project" value="TreeGrafter"/>
</dbReference>
<keyword evidence="2 6" id="KW-0812">Transmembrane</keyword>
<gene>
    <name evidence="7" type="primary">focA</name>
    <name evidence="7" type="ORF">SMSRO_SF006850</name>
</gene>
<comment type="similarity">
    <text evidence="5">Belongs to the FNT transporter (TC 1.A.16) family.</text>
</comment>
<feature type="transmembrane region" description="Helical" evidence="6">
    <location>
        <begin position="230"/>
        <end position="249"/>
    </location>
</feature>
<dbReference type="EMBL" id="JTLV02000001">
    <property type="protein sequence ID" value="PQM30893.1"/>
    <property type="molecule type" value="Genomic_DNA"/>
</dbReference>
<evidence type="ECO:0000313" key="7">
    <source>
        <dbReference type="EMBL" id="PQM30893.1"/>
    </source>
</evidence>
<feature type="transmembrane region" description="Helical" evidence="6">
    <location>
        <begin position="88"/>
        <end position="110"/>
    </location>
</feature>
<proteinExistence type="inferred from homology"/>
<dbReference type="AlphaFoldDB" id="A0A2P6FBP7"/>
<dbReference type="Pfam" id="PF01226">
    <property type="entry name" value="Form_Nir_trans"/>
    <property type="match status" value="1"/>
</dbReference>
<dbReference type="OrthoDB" id="391622at2"/>
<dbReference type="InterPro" id="IPR023271">
    <property type="entry name" value="Aquaporin-like"/>
</dbReference>
<dbReference type="PANTHER" id="PTHR30520">
    <property type="entry name" value="FORMATE TRANSPORTER-RELATED"/>
    <property type="match status" value="1"/>
</dbReference>
<feature type="transmembrane region" description="Helical" evidence="6">
    <location>
        <begin position="201"/>
        <end position="223"/>
    </location>
</feature>
<feature type="transmembrane region" description="Helical" evidence="6">
    <location>
        <begin position="287"/>
        <end position="310"/>
    </location>
</feature>
<comment type="subcellular location">
    <subcellularLocation>
        <location evidence="1">Membrane</location>
        <topology evidence="1">Multi-pass membrane protein</topology>
    </subcellularLocation>
</comment>
<sequence>MKNTIKIVQYQNEIDKLAKVDVSVLEGHLSYSEQAIIGAFESSDRKIKAGIINTLLNGFLGGLFISIGYIAALYAIQGITTTGIKQVIFGIIFPVGLLLVTFLGGGIYTSHCVGFINAATGHANPWLFVRNLLLIFLGNFIGCLFAAVIIYYAAVFGHQTTTDLNSFAGQTMNMIQHKIGSIGEALAHGQAVTGSDMGITFLNSLMSGIFCNILVAATLYVTYFSKSPTASILCIFFVLLAFCISGFQHVVANSFIFWMNVLMLGTTMFGTEVLSGSSVGYFAGFNLLPAFIGNFLGGAIIIPTVAYFIAHKKVVATAVNLKKENYASKIKILQLKAGFAEIIDNNFVLDQTKFNNAISNVQLPVKKHWFVKKTKN</sequence>
<dbReference type="RefSeq" id="WP_040093071.1">
    <property type="nucleotide sequence ID" value="NZ_CM020866.1"/>
</dbReference>
<dbReference type="InterPro" id="IPR000292">
    <property type="entry name" value="For/NO2_transpt"/>
</dbReference>
<evidence type="ECO:0000256" key="2">
    <source>
        <dbReference type="ARBA" id="ARBA00022692"/>
    </source>
</evidence>